<name>E7FQI9_9LACO</name>
<organism evidence="1 2">
    <name type="scientific">Ligilactobacillus ruminis ATCC 25644</name>
    <dbReference type="NCBI Taxonomy" id="525362"/>
    <lineage>
        <taxon>Bacteria</taxon>
        <taxon>Bacillati</taxon>
        <taxon>Bacillota</taxon>
        <taxon>Bacilli</taxon>
        <taxon>Lactobacillales</taxon>
        <taxon>Lactobacillaceae</taxon>
        <taxon>Ligilactobacillus</taxon>
    </lineage>
</organism>
<proteinExistence type="predicted"/>
<sequence>MSDSKFVLNRAGVAELMKSSEMQAILKDKATAIRNQCGDGYEQDIYVGKNRANAMVSAETIKAKRSNAKHNVLLKAVNAAHD</sequence>
<evidence type="ECO:0000313" key="2">
    <source>
        <dbReference type="Proteomes" id="UP000004099"/>
    </source>
</evidence>
<accession>E7FQI9</accession>
<evidence type="ECO:0008006" key="3">
    <source>
        <dbReference type="Google" id="ProtNLM"/>
    </source>
</evidence>
<dbReference type="AlphaFoldDB" id="E7FQI9"/>
<comment type="caution">
    <text evidence="1">The sequence shown here is derived from an EMBL/GenBank/DDBJ whole genome shotgun (WGS) entry which is preliminary data.</text>
</comment>
<dbReference type="Proteomes" id="UP000004099">
    <property type="component" value="Unassembled WGS sequence"/>
</dbReference>
<dbReference type="EMBL" id="ACGS02000038">
    <property type="protein sequence ID" value="EFZ34659.1"/>
    <property type="molecule type" value="Genomic_DNA"/>
</dbReference>
<reference evidence="1 2" key="1">
    <citation type="submission" date="2011-01" db="EMBL/GenBank/DDBJ databases">
        <authorList>
            <person name="Muzny D."/>
            <person name="Qin X."/>
            <person name="Buhay C."/>
            <person name="Dugan-Rocha S."/>
            <person name="Ding Y."/>
            <person name="Chen G."/>
            <person name="Hawes A."/>
            <person name="Holder M."/>
            <person name="Jhangiani S."/>
            <person name="Johnson A."/>
            <person name="Khan Z."/>
            <person name="Li Z."/>
            <person name="Liu W."/>
            <person name="Liu X."/>
            <person name="Perez L."/>
            <person name="Shen H."/>
            <person name="Wang Q."/>
            <person name="Watt J."/>
            <person name="Xi L."/>
            <person name="Xin Y."/>
            <person name="Zhou J."/>
            <person name="Deng J."/>
            <person name="Jiang H."/>
            <person name="Liu Y."/>
            <person name="Qu J."/>
            <person name="Song X.-Z."/>
            <person name="Zhang L."/>
            <person name="Villasana D."/>
            <person name="Johnson A."/>
            <person name="Liu J."/>
            <person name="Liyanage D."/>
            <person name="Lorensuhewa L."/>
            <person name="Robinson T."/>
            <person name="Song A."/>
            <person name="Song B.-B."/>
            <person name="Dinh H."/>
            <person name="Thornton R."/>
            <person name="Coyle M."/>
            <person name="Francisco L."/>
            <person name="Jackson L."/>
            <person name="Javaid M."/>
            <person name="Korchina V."/>
            <person name="Kovar C."/>
            <person name="Mata R."/>
            <person name="Mathew T."/>
            <person name="Ngo R."/>
            <person name="Nguyen L."/>
            <person name="Nguyen N."/>
            <person name="Okwuonu G."/>
            <person name="Ongeri F."/>
            <person name="Pham C."/>
            <person name="Simmons D."/>
            <person name="Wilczek-Boney K."/>
            <person name="Hale W."/>
            <person name="Jakkamsetti A."/>
            <person name="Pham P."/>
            <person name="Ruth R."/>
            <person name="San Lucas F."/>
            <person name="Warren J."/>
            <person name="Zhang J."/>
            <person name="Zhao Z."/>
            <person name="Zhou C."/>
            <person name="Zhu D."/>
            <person name="Lee S."/>
            <person name="Bess C."/>
            <person name="Blankenburg K."/>
            <person name="Forbes L."/>
            <person name="Fu Q."/>
            <person name="Gubbala S."/>
            <person name="Hirani K."/>
            <person name="Jayaseelan J.C."/>
            <person name="Lara F."/>
            <person name="Munidasa M."/>
            <person name="Palculict T."/>
            <person name="Patil S."/>
            <person name="Pu L.-L."/>
            <person name="Saada N."/>
            <person name="Tang L."/>
            <person name="Weissenberger G."/>
            <person name="Zhu Y."/>
            <person name="Hemphill L."/>
            <person name="Shang Y."/>
            <person name="Youmans B."/>
            <person name="Ayvaz T."/>
            <person name="Ross M."/>
            <person name="Santibanez J."/>
            <person name="Aqrawi P."/>
            <person name="Gross S."/>
            <person name="Joshi V."/>
            <person name="Fowler G."/>
            <person name="Nazareth L."/>
            <person name="Reid J."/>
            <person name="Worley K."/>
            <person name="Petrosino J."/>
            <person name="Highlander S."/>
            <person name="Gibbs R."/>
        </authorList>
    </citation>
    <scope>NUCLEOTIDE SEQUENCE [LARGE SCALE GENOMIC DNA]</scope>
    <source>
        <strain evidence="1 2">ATCC 25644</strain>
    </source>
</reference>
<dbReference type="PATRIC" id="fig|525362.12.peg.2236"/>
<dbReference type="HOGENOM" id="CLU_176168_0_0_9"/>
<dbReference type="RefSeq" id="WP_003693356.1">
    <property type="nucleotide sequence ID" value="NZ_AFYE01000004.1"/>
</dbReference>
<gene>
    <name evidence="1" type="ORF">HMPREF0542_11184</name>
</gene>
<evidence type="ECO:0000313" key="1">
    <source>
        <dbReference type="EMBL" id="EFZ34659.1"/>
    </source>
</evidence>
<protein>
    <recommendedName>
        <fullName evidence="3">Phage protein</fullName>
    </recommendedName>
</protein>